<accession>A0A8J8TTP6</accession>
<evidence type="ECO:0000256" key="2">
    <source>
        <dbReference type="ARBA" id="ARBA00023163"/>
    </source>
</evidence>
<sequence length="219" mass="25093">MVVIIRFRTPVINSELGRVLRVQDGASIELETLVPSGERSIPFFWIHAAPPEPVLDTLRAHDSVDSAEIVDRLDDATLVAIEWHPESDTVFQDIQSCDGQILRAICRDHHWEFNVRFRKHEDLSTFRRRCERDGVQIHVVRIYHGTDPNEDPRFGLTDAQWEALTLAVERGYYDIPRRCSTAELADELGISSQAMTERLRRAVTNLSRHTVLASQSPDR</sequence>
<keyword evidence="6" id="KW-1185">Reference proteome</keyword>
<evidence type="ECO:0000259" key="4">
    <source>
        <dbReference type="Pfam" id="PF15915"/>
    </source>
</evidence>
<dbReference type="InterPro" id="IPR031803">
    <property type="entry name" value="BAT_GAF/HTH-assoc"/>
</dbReference>
<dbReference type="Gene3D" id="1.10.10.10">
    <property type="entry name" value="Winged helix-like DNA-binding domain superfamily/Winged helix DNA-binding domain"/>
    <property type="match status" value="1"/>
</dbReference>
<dbReference type="PANTHER" id="PTHR34236:SF1">
    <property type="entry name" value="DIMETHYL SULFOXIDE REDUCTASE TRANSCRIPTIONAL ACTIVATOR"/>
    <property type="match status" value="1"/>
</dbReference>
<evidence type="ECO:0000256" key="1">
    <source>
        <dbReference type="ARBA" id="ARBA00023015"/>
    </source>
</evidence>
<dbReference type="Proteomes" id="UP000766904">
    <property type="component" value="Unassembled WGS sequence"/>
</dbReference>
<feature type="domain" description="HTH bat-type" evidence="3">
    <location>
        <begin position="156"/>
        <end position="206"/>
    </location>
</feature>
<dbReference type="AlphaFoldDB" id="A0A8J8TTP6"/>
<proteinExistence type="predicted"/>
<evidence type="ECO:0000313" key="5">
    <source>
        <dbReference type="EMBL" id="TYL39937.1"/>
    </source>
</evidence>
<dbReference type="InterPro" id="IPR007050">
    <property type="entry name" value="HTH_bacterioopsin"/>
</dbReference>
<evidence type="ECO:0000313" key="6">
    <source>
        <dbReference type="Proteomes" id="UP000766904"/>
    </source>
</evidence>
<dbReference type="PANTHER" id="PTHR34236">
    <property type="entry name" value="DIMETHYL SULFOXIDE REDUCTASE TRANSCRIPTIONAL ACTIVATOR"/>
    <property type="match status" value="1"/>
</dbReference>
<dbReference type="Pfam" id="PF15915">
    <property type="entry name" value="BAT"/>
    <property type="match status" value="1"/>
</dbReference>
<protein>
    <submittedName>
        <fullName evidence="5">Helix-turn-helix domain-containing protein</fullName>
    </submittedName>
</protein>
<organism evidence="5 6">
    <name type="scientific">Natronococcus pandeyae</name>
    <dbReference type="NCBI Taxonomy" id="2055836"/>
    <lineage>
        <taxon>Archaea</taxon>
        <taxon>Methanobacteriati</taxon>
        <taxon>Methanobacteriota</taxon>
        <taxon>Stenosarchaea group</taxon>
        <taxon>Halobacteria</taxon>
        <taxon>Halobacteriales</taxon>
        <taxon>Natrialbaceae</taxon>
        <taxon>Natronococcus</taxon>
    </lineage>
</organism>
<dbReference type="EMBL" id="PHNJ01000002">
    <property type="protein sequence ID" value="TYL39937.1"/>
    <property type="molecule type" value="Genomic_DNA"/>
</dbReference>
<dbReference type="RefSeq" id="WP_148857070.1">
    <property type="nucleotide sequence ID" value="NZ_PHNJ01000002.1"/>
</dbReference>
<dbReference type="InterPro" id="IPR036388">
    <property type="entry name" value="WH-like_DNA-bd_sf"/>
</dbReference>
<reference evidence="5" key="1">
    <citation type="submission" date="2017-11" db="EMBL/GenBank/DDBJ databases">
        <authorList>
            <person name="Kajale S.C."/>
            <person name="Sharma A."/>
        </authorList>
    </citation>
    <scope>NUCLEOTIDE SEQUENCE</scope>
    <source>
        <strain evidence="5">LS1_42</strain>
    </source>
</reference>
<evidence type="ECO:0000259" key="3">
    <source>
        <dbReference type="Pfam" id="PF04967"/>
    </source>
</evidence>
<keyword evidence="1" id="KW-0805">Transcription regulation</keyword>
<comment type="caution">
    <text evidence="5">The sequence shown here is derived from an EMBL/GenBank/DDBJ whole genome shotgun (WGS) entry which is preliminary data.</text>
</comment>
<dbReference type="OrthoDB" id="156233at2157"/>
<dbReference type="Pfam" id="PF04967">
    <property type="entry name" value="HTH_10"/>
    <property type="match status" value="1"/>
</dbReference>
<feature type="domain" description="Bacterioopsin transcriptional activator GAF and HTH associated" evidence="4">
    <location>
        <begin position="23"/>
        <end position="151"/>
    </location>
</feature>
<gene>
    <name evidence="5" type="ORF">CV102_06610</name>
</gene>
<name>A0A8J8TTP6_9EURY</name>
<keyword evidence="2" id="KW-0804">Transcription</keyword>